<accession>A0A562UCX6</accession>
<dbReference type="GO" id="GO:0046921">
    <property type="term" value="F:alpha-(1-&gt;6)-fucosyltransferase activity"/>
    <property type="evidence" value="ECO:0007669"/>
    <property type="project" value="TreeGrafter"/>
</dbReference>
<dbReference type="Gene3D" id="3.40.50.11350">
    <property type="match status" value="1"/>
</dbReference>
<keyword evidence="2" id="KW-1185">Reference proteome</keyword>
<gene>
    <name evidence="1" type="ORF">JN11_00714</name>
</gene>
<dbReference type="GO" id="GO:0006487">
    <property type="term" value="P:protein N-linked glycosylation"/>
    <property type="evidence" value="ECO:0007669"/>
    <property type="project" value="TreeGrafter"/>
</dbReference>
<sequence length="307" mass="36723">MNKLATYNQLNRSFQKKYIFNFGSEGGFYSEFNNMVFGMIYCLKNKYQFVLYSNNSQFKINKGWEDFFEPFVDTVNSSSFHKRFNKRLRAKKIKLRHYPQWYFFKFFNKDTYLTHELFHSFFNNDFYKEQFDFPELGIKGNLRDASYEFVKMIYNFNDTTQKEIQKNIAGLNLPAKYAAIHVRKGDKDTEYDILPTTTYVEKLNELSDLKDVFIFTDDYTVIEYLQTEYPNIRFYTLTKPEERGYVHPNFLKLKRAQKKIDMTKVFTSIELLRAAEITIGAYTTNPGMFLSMAMPEDKFVSVQGFMW</sequence>
<dbReference type="PANTHER" id="PTHR13132">
    <property type="entry name" value="ALPHA- 1,6 -FUCOSYLTRANSFERASE"/>
    <property type="match status" value="1"/>
</dbReference>
<organism evidence="1 2">
    <name type="scientific">Mucilaginibacter frigoritolerans</name>
    <dbReference type="NCBI Taxonomy" id="652788"/>
    <lineage>
        <taxon>Bacteria</taxon>
        <taxon>Pseudomonadati</taxon>
        <taxon>Bacteroidota</taxon>
        <taxon>Sphingobacteriia</taxon>
        <taxon>Sphingobacteriales</taxon>
        <taxon>Sphingobacteriaceae</taxon>
        <taxon>Mucilaginibacter</taxon>
    </lineage>
</organism>
<evidence type="ECO:0008006" key="3">
    <source>
        <dbReference type="Google" id="ProtNLM"/>
    </source>
</evidence>
<dbReference type="PANTHER" id="PTHR13132:SF29">
    <property type="entry name" value="ALPHA-(1,6)-FUCOSYLTRANSFERASE"/>
    <property type="match status" value="1"/>
</dbReference>
<dbReference type="AlphaFoldDB" id="A0A562UCX6"/>
<proteinExistence type="predicted"/>
<protein>
    <recommendedName>
        <fullName evidence="3">Glycosyl transferase family 11</fullName>
    </recommendedName>
</protein>
<evidence type="ECO:0000313" key="2">
    <source>
        <dbReference type="Proteomes" id="UP000317010"/>
    </source>
</evidence>
<evidence type="ECO:0000313" key="1">
    <source>
        <dbReference type="EMBL" id="TWJ03177.1"/>
    </source>
</evidence>
<comment type="caution">
    <text evidence="1">The sequence shown here is derived from an EMBL/GenBank/DDBJ whole genome shotgun (WGS) entry which is preliminary data.</text>
</comment>
<dbReference type="OrthoDB" id="1035290at2"/>
<reference evidence="1 2" key="1">
    <citation type="submission" date="2019-07" db="EMBL/GenBank/DDBJ databases">
        <title>Genomic Encyclopedia of Archaeal and Bacterial Type Strains, Phase II (KMG-II): from individual species to whole genera.</title>
        <authorList>
            <person name="Goeker M."/>
        </authorList>
    </citation>
    <scope>NUCLEOTIDE SEQUENCE [LARGE SCALE GENOMIC DNA]</scope>
    <source>
        <strain evidence="1 2">ATCC BAA-1854</strain>
    </source>
</reference>
<name>A0A562UCX6_9SPHI</name>
<dbReference type="RefSeq" id="WP_144909696.1">
    <property type="nucleotide sequence ID" value="NZ_VLLI01000002.1"/>
</dbReference>
<dbReference type="Proteomes" id="UP000317010">
    <property type="component" value="Unassembled WGS sequence"/>
</dbReference>
<dbReference type="EMBL" id="VLLI01000002">
    <property type="protein sequence ID" value="TWJ03177.1"/>
    <property type="molecule type" value="Genomic_DNA"/>
</dbReference>